<evidence type="ECO:0000256" key="1">
    <source>
        <dbReference type="SAM" id="MobiDB-lite"/>
    </source>
</evidence>
<dbReference type="Proteomes" id="UP000242146">
    <property type="component" value="Unassembled WGS sequence"/>
</dbReference>
<keyword evidence="3" id="KW-1185">Reference proteome</keyword>
<accession>A0A1X2GBN5</accession>
<organism evidence="2 3">
    <name type="scientific">Hesseltinella vesiculosa</name>
    <dbReference type="NCBI Taxonomy" id="101127"/>
    <lineage>
        <taxon>Eukaryota</taxon>
        <taxon>Fungi</taxon>
        <taxon>Fungi incertae sedis</taxon>
        <taxon>Mucoromycota</taxon>
        <taxon>Mucoromycotina</taxon>
        <taxon>Mucoromycetes</taxon>
        <taxon>Mucorales</taxon>
        <taxon>Cunninghamellaceae</taxon>
        <taxon>Hesseltinella</taxon>
    </lineage>
</organism>
<dbReference type="EMBL" id="MCGT01000024">
    <property type="protein sequence ID" value="ORX50110.1"/>
    <property type="molecule type" value="Genomic_DNA"/>
</dbReference>
<dbReference type="OrthoDB" id="5590091at2759"/>
<proteinExistence type="predicted"/>
<feature type="region of interest" description="Disordered" evidence="1">
    <location>
        <begin position="1"/>
        <end position="22"/>
    </location>
</feature>
<dbReference type="AlphaFoldDB" id="A0A1X2GBN5"/>
<evidence type="ECO:0000313" key="2">
    <source>
        <dbReference type="EMBL" id="ORX50110.1"/>
    </source>
</evidence>
<evidence type="ECO:0000313" key="3">
    <source>
        <dbReference type="Proteomes" id="UP000242146"/>
    </source>
</evidence>
<reference evidence="2 3" key="1">
    <citation type="submission" date="2016-07" db="EMBL/GenBank/DDBJ databases">
        <title>Pervasive Adenine N6-methylation of Active Genes in Fungi.</title>
        <authorList>
            <consortium name="DOE Joint Genome Institute"/>
            <person name="Mondo S.J."/>
            <person name="Dannebaum R.O."/>
            <person name="Kuo R.C."/>
            <person name="Labutti K."/>
            <person name="Haridas S."/>
            <person name="Kuo A."/>
            <person name="Salamov A."/>
            <person name="Ahrendt S.R."/>
            <person name="Lipzen A."/>
            <person name="Sullivan W."/>
            <person name="Andreopoulos W.B."/>
            <person name="Clum A."/>
            <person name="Lindquist E."/>
            <person name="Daum C."/>
            <person name="Ramamoorthy G.K."/>
            <person name="Gryganskyi A."/>
            <person name="Culley D."/>
            <person name="Magnuson J.K."/>
            <person name="James T.Y."/>
            <person name="O'Malley M.A."/>
            <person name="Stajich J.E."/>
            <person name="Spatafora J.W."/>
            <person name="Visel A."/>
            <person name="Grigoriev I.V."/>
        </authorList>
    </citation>
    <scope>NUCLEOTIDE SEQUENCE [LARGE SCALE GENOMIC DNA]</scope>
    <source>
        <strain evidence="2 3">NRRL 3301</strain>
    </source>
</reference>
<protein>
    <submittedName>
        <fullName evidence="2">Uncharacterized protein</fullName>
    </submittedName>
</protein>
<sequence length="220" mass="24754">MDDVASQHQKSHRVDDPLFSPRSPLVTQHFDSVEADPTISPSRNIYFMDGANRFISLPIQAGTSRSSHVARTFEQWLQDKLGYQQYRMTDHLPIVEDSVDLLAEDIMNRIKSRTCVRGLTGIRSLMIKIRAGHVYSLDQLDPIPSLSSDMMDFFQQFPLFIEITILVATPDSLLPGSPLSPRSPAMDYTIPVLISLENISANPADPSDPYYLFEDVSLIV</sequence>
<comment type="caution">
    <text evidence="2">The sequence shown here is derived from an EMBL/GenBank/DDBJ whole genome shotgun (WGS) entry which is preliminary data.</text>
</comment>
<gene>
    <name evidence="2" type="ORF">DM01DRAFT_1337784</name>
</gene>
<name>A0A1X2GBN5_9FUNG</name>